<accession>A0AAJ0CB87</accession>
<keyword evidence="18" id="KW-0378">Hydrolase</keyword>
<dbReference type="PANTHER" id="PTHR33353:SF10">
    <property type="entry name" value="ENDO-BETA-1,4-GLUCANASE D"/>
    <property type="match status" value="1"/>
</dbReference>
<dbReference type="Proteomes" id="UP001244011">
    <property type="component" value="Unassembled WGS sequence"/>
</dbReference>
<keyword evidence="10" id="KW-1015">Disulfide bond</keyword>
<comment type="cofactor">
    <cofactor evidence="1">
        <name>Cu(2+)</name>
        <dbReference type="ChEBI" id="CHEBI:29036"/>
    </cofactor>
</comment>
<dbReference type="InterPro" id="IPR049892">
    <property type="entry name" value="AA9"/>
</dbReference>
<protein>
    <recommendedName>
        <fullName evidence="15">lytic cellulose monooxygenase (C4-dehydrogenating)</fullName>
        <ecNumber evidence="15">1.14.99.56</ecNumber>
    </recommendedName>
</protein>
<keyword evidence="7" id="KW-0560">Oxidoreductase</keyword>
<keyword evidence="11" id="KW-0119">Carbohydrate metabolism</keyword>
<feature type="chain" id="PRO_5042558015" description="lytic cellulose monooxygenase (C4-dehydrogenating)" evidence="16">
    <location>
        <begin position="17"/>
        <end position="222"/>
    </location>
</feature>
<dbReference type="GeneID" id="85315848"/>
<evidence type="ECO:0000256" key="8">
    <source>
        <dbReference type="ARBA" id="ARBA00023008"/>
    </source>
</evidence>
<evidence type="ECO:0000256" key="4">
    <source>
        <dbReference type="ARBA" id="ARBA00022723"/>
    </source>
</evidence>
<dbReference type="GO" id="GO:0005576">
    <property type="term" value="C:extracellular region"/>
    <property type="evidence" value="ECO:0007669"/>
    <property type="project" value="UniProtKB-SubCell"/>
</dbReference>
<dbReference type="EMBL" id="MU838998">
    <property type="protein sequence ID" value="KAK1772039.1"/>
    <property type="molecule type" value="Genomic_DNA"/>
</dbReference>
<dbReference type="GO" id="GO:0046872">
    <property type="term" value="F:metal ion binding"/>
    <property type="evidence" value="ECO:0007669"/>
    <property type="project" value="UniProtKB-KW"/>
</dbReference>
<evidence type="ECO:0000256" key="5">
    <source>
        <dbReference type="ARBA" id="ARBA00022729"/>
    </source>
</evidence>
<feature type="signal peptide" evidence="16">
    <location>
        <begin position="1"/>
        <end position="16"/>
    </location>
</feature>
<evidence type="ECO:0000259" key="17">
    <source>
        <dbReference type="Pfam" id="PF03443"/>
    </source>
</evidence>
<keyword evidence="8" id="KW-0186">Copper</keyword>
<reference evidence="18" key="1">
    <citation type="submission" date="2023-06" db="EMBL/GenBank/DDBJ databases">
        <title>Genome-scale phylogeny and comparative genomics of the fungal order Sordariales.</title>
        <authorList>
            <consortium name="Lawrence Berkeley National Laboratory"/>
            <person name="Hensen N."/>
            <person name="Bonometti L."/>
            <person name="Westerberg I."/>
            <person name="Brannstrom I.O."/>
            <person name="Guillou S."/>
            <person name="Cros-Aarteil S."/>
            <person name="Calhoun S."/>
            <person name="Haridas S."/>
            <person name="Kuo A."/>
            <person name="Mondo S."/>
            <person name="Pangilinan J."/>
            <person name="Riley R."/>
            <person name="Labutti K."/>
            <person name="Andreopoulos B."/>
            <person name="Lipzen A."/>
            <person name="Chen C."/>
            <person name="Yanf M."/>
            <person name="Daum C."/>
            <person name="Ng V."/>
            <person name="Clum A."/>
            <person name="Steindorff A."/>
            <person name="Ohm R."/>
            <person name="Martin F."/>
            <person name="Silar P."/>
            <person name="Natvig D."/>
            <person name="Lalanne C."/>
            <person name="Gautier V."/>
            <person name="Ament-Velasquez S.L."/>
            <person name="Kruys A."/>
            <person name="Hutchinson M.I."/>
            <person name="Powell A.J."/>
            <person name="Barry K."/>
            <person name="Miller A.N."/>
            <person name="Grigoriev I.V."/>
            <person name="Debuchy R."/>
            <person name="Gladieux P."/>
            <person name="Thoren M.H."/>
            <person name="Johannesson H."/>
        </authorList>
    </citation>
    <scope>NUCLEOTIDE SEQUENCE</scope>
    <source>
        <strain evidence="18">8032-3</strain>
    </source>
</reference>
<proteinExistence type="inferred from homology"/>
<evidence type="ECO:0000256" key="13">
    <source>
        <dbReference type="ARBA" id="ARBA00044502"/>
    </source>
</evidence>
<dbReference type="Gene3D" id="2.70.50.70">
    <property type="match status" value="1"/>
</dbReference>
<name>A0AAJ0CB87_9PEZI</name>
<feature type="domain" description="Auxiliary Activity family 9 catalytic" evidence="17">
    <location>
        <begin position="30"/>
        <end position="208"/>
    </location>
</feature>
<evidence type="ECO:0000256" key="3">
    <source>
        <dbReference type="ARBA" id="ARBA00022525"/>
    </source>
</evidence>
<keyword evidence="3" id="KW-0964">Secreted</keyword>
<evidence type="ECO:0000256" key="7">
    <source>
        <dbReference type="ARBA" id="ARBA00023002"/>
    </source>
</evidence>
<keyword evidence="19" id="KW-1185">Reference proteome</keyword>
<keyword evidence="5 16" id="KW-0732">Signal</keyword>
<evidence type="ECO:0000256" key="2">
    <source>
        <dbReference type="ARBA" id="ARBA00004613"/>
    </source>
</evidence>
<dbReference type="InterPro" id="IPR005103">
    <property type="entry name" value="AA9_LPMO"/>
</dbReference>
<evidence type="ECO:0000256" key="10">
    <source>
        <dbReference type="ARBA" id="ARBA00023157"/>
    </source>
</evidence>
<dbReference type="GO" id="GO:0004497">
    <property type="term" value="F:monooxygenase activity"/>
    <property type="evidence" value="ECO:0007669"/>
    <property type="project" value="UniProtKB-KW"/>
</dbReference>
<comment type="similarity">
    <text evidence="13">Belongs to the polysaccharide monooxygenase AA9 family.</text>
</comment>
<keyword evidence="4" id="KW-0479">Metal-binding</keyword>
<evidence type="ECO:0000313" key="18">
    <source>
        <dbReference type="EMBL" id="KAK1772039.1"/>
    </source>
</evidence>
<evidence type="ECO:0000256" key="9">
    <source>
        <dbReference type="ARBA" id="ARBA00023033"/>
    </source>
</evidence>
<gene>
    <name evidence="18" type="ORF">QBC33DRAFT_616208</name>
</gene>
<evidence type="ECO:0000256" key="15">
    <source>
        <dbReference type="ARBA" id="ARBA00047174"/>
    </source>
</evidence>
<evidence type="ECO:0000256" key="11">
    <source>
        <dbReference type="ARBA" id="ARBA00023277"/>
    </source>
</evidence>
<sequence>MQLVASLLAFGAVAQAHYTLVDVGATGTDFAYVRTPVNQYSHAPVENLNSPQMTCYQQGSAPAPKTFTVAAGAQLPIYFSQAPYHPGPYQVYMAKVPSGQTAATWQPSGAVWFKIYSSGATFKGPGEVFPNSWPNPLSVTIPKNLPAGDYLVRPEHIGLHVPGSPQLYLGCGQVTVTGGGSGTPGPLVAFPGAYSMSDPGLSVDLGTHPTTYKAPGPAVWTG</sequence>
<dbReference type="GO" id="GO:0016787">
    <property type="term" value="F:hydrolase activity"/>
    <property type="evidence" value="ECO:0007669"/>
    <property type="project" value="UniProtKB-KW"/>
</dbReference>
<evidence type="ECO:0000313" key="19">
    <source>
        <dbReference type="Proteomes" id="UP001244011"/>
    </source>
</evidence>
<dbReference type="PANTHER" id="PTHR33353">
    <property type="entry name" value="PUTATIVE (AFU_ORTHOLOGUE AFUA_1G12560)-RELATED"/>
    <property type="match status" value="1"/>
</dbReference>
<dbReference type="RefSeq" id="XP_060288252.1">
    <property type="nucleotide sequence ID" value="XM_060432661.1"/>
</dbReference>
<evidence type="ECO:0000256" key="12">
    <source>
        <dbReference type="ARBA" id="ARBA00023326"/>
    </source>
</evidence>
<keyword evidence="12" id="KW-0624">Polysaccharide degradation</keyword>
<comment type="subcellular location">
    <subcellularLocation>
        <location evidence="2">Secreted</location>
    </subcellularLocation>
</comment>
<evidence type="ECO:0000256" key="14">
    <source>
        <dbReference type="ARBA" id="ARBA00045077"/>
    </source>
</evidence>
<dbReference type="CDD" id="cd21175">
    <property type="entry name" value="LPMO_AA9"/>
    <property type="match status" value="1"/>
</dbReference>
<dbReference type="EC" id="1.14.99.56" evidence="15"/>
<comment type="catalytic activity">
    <reaction evidence="14">
        <text>[(1-&gt;4)-beta-D-glucosyl]n+m + reduced acceptor + O2 = 4-dehydro-beta-D-glucosyl-[(1-&gt;4)-beta-D-glucosyl]n-1 + [(1-&gt;4)-beta-D-glucosyl]m + acceptor + H2O.</text>
        <dbReference type="EC" id="1.14.99.56"/>
    </reaction>
</comment>
<evidence type="ECO:0000256" key="16">
    <source>
        <dbReference type="SAM" id="SignalP"/>
    </source>
</evidence>
<dbReference type="AlphaFoldDB" id="A0AAJ0CB87"/>
<keyword evidence="6" id="KW-0136">Cellulose degradation</keyword>
<comment type="caution">
    <text evidence="18">The sequence shown here is derived from an EMBL/GenBank/DDBJ whole genome shotgun (WGS) entry which is preliminary data.</text>
</comment>
<dbReference type="Pfam" id="PF03443">
    <property type="entry name" value="AA9"/>
    <property type="match status" value="1"/>
</dbReference>
<keyword evidence="9" id="KW-0503">Monooxygenase</keyword>
<evidence type="ECO:0000256" key="1">
    <source>
        <dbReference type="ARBA" id="ARBA00001973"/>
    </source>
</evidence>
<evidence type="ECO:0000256" key="6">
    <source>
        <dbReference type="ARBA" id="ARBA00023001"/>
    </source>
</evidence>
<dbReference type="GO" id="GO:0030245">
    <property type="term" value="P:cellulose catabolic process"/>
    <property type="evidence" value="ECO:0007669"/>
    <property type="project" value="UniProtKB-KW"/>
</dbReference>
<organism evidence="18 19">
    <name type="scientific">Phialemonium atrogriseum</name>
    <dbReference type="NCBI Taxonomy" id="1093897"/>
    <lineage>
        <taxon>Eukaryota</taxon>
        <taxon>Fungi</taxon>
        <taxon>Dikarya</taxon>
        <taxon>Ascomycota</taxon>
        <taxon>Pezizomycotina</taxon>
        <taxon>Sordariomycetes</taxon>
        <taxon>Sordariomycetidae</taxon>
        <taxon>Cephalothecales</taxon>
        <taxon>Cephalothecaceae</taxon>
        <taxon>Phialemonium</taxon>
    </lineage>
</organism>